<dbReference type="PANTHER" id="PTHR10068">
    <property type="entry name" value="BONE MARROW PROTEOGLYCAN"/>
    <property type="match status" value="1"/>
</dbReference>
<evidence type="ECO:0000256" key="2">
    <source>
        <dbReference type="SAM" id="SignalP"/>
    </source>
</evidence>
<dbReference type="PANTHER" id="PTHR10068:SF14">
    <property type="entry name" value="CELL WALL ADHESIN EAP1"/>
    <property type="match status" value="1"/>
</dbReference>
<dbReference type="OrthoDB" id="2019572at2759"/>
<feature type="region of interest" description="Disordered" evidence="1">
    <location>
        <begin position="314"/>
        <end position="393"/>
    </location>
</feature>
<feature type="chain" id="PRO_5040509020" evidence="2">
    <location>
        <begin position="18"/>
        <end position="393"/>
    </location>
</feature>
<feature type="domain" description="WSC" evidence="3">
    <location>
        <begin position="47"/>
        <end position="141"/>
    </location>
</feature>
<comment type="caution">
    <text evidence="4">The sequence shown here is derived from an EMBL/GenBank/DDBJ whole genome shotgun (WGS) entry which is preliminary data.</text>
</comment>
<feature type="non-terminal residue" evidence="4">
    <location>
        <position position="1"/>
    </location>
</feature>
<dbReference type="Pfam" id="PF01822">
    <property type="entry name" value="WSC"/>
    <property type="match status" value="1"/>
</dbReference>
<dbReference type="PROSITE" id="PS51212">
    <property type="entry name" value="WSC"/>
    <property type="match status" value="1"/>
</dbReference>
<evidence type="ECO:0000259" key="3">
    <source>
        <dbReference type="PROSITE" id="PS51212"/>
    </source>
</evidence>
<sequence>MRVSTLSFMAAAHVASAQFMNTTTTATPSATSSSQGVAPTSPASIGPFQKYGCASLENGLSGLDIAATSNEMTLELCASTCFEITGTPGFGVIGATCYCGTPGTPIRLPLVSESNCNFPCPGDETQACGGNGGLPTGAARLRRQGLSFISVFIDPNADDVSTTSAAASATSTPGSGDVNIDIDVVINCYGDYCINIDNSQQNCVGDGCQNYHVVCQGDNCEAQVCVDNVNCDQLVVCQGSECNFRACKGDQCNQKIECIGSICNITNEPRKIVCKDDSCKPEMCIEDCGRKVICSGDDCKTEKPCGCPVPKPPPAQTTVKPTVKPTAQPTAQPPAKETTVPAGKPATPSKPATPATPGKPAAPANPGKPAAPATPEQPAAPAAPGKPAAPATP</sequence>
<feature type="compositionally biased region" description="Low complexity" evidence="1">
    <location>
        <begin position="316"/>
        <end position="393"/>
    </location>
</feature>
<protein>
    <submittedName>
        <fullName evidence="4">Cell surface glycoprotein-like protein</fullName>
    </submittedName>
</protein>
<keyword evidence="5" id="KW-1185">Reference proteome</keyword>
<evidence type="ECO:0000313" key="5">
    <source>
        <dbReference type="Proteomes" id="UP001055219"/>
    </source>
</evidence>
<reference evidence="4" key="1">
    <citation type="journal article" date="2021" name="J Fungi (Basel)">
        <title>Genomic and Metabolomic Analyses of the Marine Fungus Emericellopsis cladophorae: Insights into Saltwater Adaptability Mechanisms and Its Biosynthetic Potential.</title>
        <authorList>
            <person name="Goncalves M.F.M."/>
            <person name="Hilario S."/>
            <person name="Van de Peer Y."/>
            <person name="Esteves A.C."/>
            <person name="Alves A."/>
        </authorList>
    </citation>
    <scope>NUCLEOTIDE SEQUENCE</scope>
    <source>
        <strain evidence="4">MUM 19.33</strain>
    </source>
</reference>
<reference evidence="4" key="2">
    <citation type="submission" date="2022-07" db="EMBL/GenBank/DDBJ databases">
        <authorList>
            <person name="Goncalves M.F.M."/>
            <person name="Hilario S."/>
            <person name="Van De Peer Y."/>
            <person name="Esteves A.C."/>
            <person name="Alves A."/>
        </authorList>
    </citation>
    <scope>NUCLEOTIDE SEQUENCE</scope>
    <source>
        <strain evidence="4">MUM 19.33</strain>
    </source>
</reference>
<feature type="signal peptide" evidence="2">
    <location>
        <begin position="1"/>
        <end position="17"/>
    </location>
</feature>
<dbReference type="Proteomes" id="UP001055219">
    <property type="component" value="Unassembled WGS sequence"/>
</dbReference>
<gene>
    <name evidence="4" type="ORF">J7T54_002695</name>
</gene>
<dbReference type="AlphaFoldDB" id="A0A9Q0BB61"/>
<dbReference type="RefSeq" id="XP_051359016.1">
    <property type="nucleotide sequence ID" value="XM_051510008.1"/>
</dbReference>
<accession>A0A9Q0BB61</accession>
<evidence type="ECO:0000313" key="4">
    <source>
        <dbReference type="EMBL" id="KAI6778160.1"/>
    </source>
</evidence>
<proteinExistence type="predicted"/>
<dbReference type="GeneID" id="75829204"/>
<keyword evidence="2" id="KW-0732">Signal</keyword>
<dbReference type="InterPro" id="IPR002889">
    <property type="entry name" value="WSC_carb-bd"/>
</dbReference>
<dbReference type="EMBL" id="JAGIXG020000079">
    <property type="protein sequence ID" value="KAI6778160.1"/>
    <property type="molecule type" value="Genomic_DNA"/>
</dbReference>
<organism evidence="4 5">
    <name type="scientific">Emericellopsis cladophorae</name>
    <dbReference type="NCBI Taxonomy" id="2686198"/>
    <lineage>
        <taxon>Eukaryota</taxon>
        <taxon>Fungi</taxon>
        <taxon>Dikarya</taxon>
        <taxon>Ascomycota</taxon>
        <taxon>Pezizomycotina</taxon>
        <taxon>Sordariomycetes</taxon>
        <taxon>Hypocreomycetidae</taxon>
        <taxon>Hypocreales</taxon>
        <taxon>Bionectriaceae</taxon>
        <taxon>Emericellopsis</taxon>
    </lineage>
</organism>
<evidence type="ECO:0000256" key="1">
    <source>
        <dbReference type="SAM" id="MobiDB-lite"/>
    </source>
</evidence>
<name>A0A9Q0BB61_9HYPO</name>